<protein>
    <submittedName>
        <fullName evidence="1">Uncharacterized protein</fullName>
    </submittedName>
</protein>
<dbReference type="EMBL" id="CP003642">
    <property type="protein sequence ID" value="AFZ27130.1"/>
    <property type="molecule type" value="Genomic_DNA"/>
</dbReference>
<dbReference type="Proteomes" id="UP000010475">
    <property type="component" value="Chromosome"/>
</dbReference>
<dbReference type="STRING" id="56107.Cylst_5085"/>
<name>K9X3C0_9NOST</name>
<sequence>MKQIKISQLRVIKTLKEQTIFIVVHLTNLSGDSK</sequence>
<proteinExistence type="predicted"/>
<dbReference type="HOGENOM" id="CLU_3373343_0_0_3"/>
<accession>K9X3C0</accession>
<evidence type="ECO:0000313" key="2">
    <source>
        <dbReference type="Proteomes" id="UP000010475"/>
    </source>
</evidence>
<dbReference type="KEGG" id="csg:Cylst_5085"/>
<reference evidence="1 2" key="1">
    <citation type="submission" date="2012-06" db="EMBL/GenBank/DDBJ databases">
        <title>Finished chromosome of genome of Cylindrospermum stagnale PCC 7417.</title>
        <authorList>
            <consortium name="US DOE Joint Genome Institute"/>
            <person name="Gugger M."/>
            <person name="Coursin T."/>
            <person name="Rippka R."/>
            <person name="Tandeau De Marsac N."/>
            <person name="Huntemann M."/>
            <person name="Wei C.-L."/>
            <person name="Han J."/>
            <person name="Detter J.C."/>
            <person name="Han C."/>
            <person name="Tapia R."/>
            <person name="Chen A."/>
            <person name="Kyrpides N."/>
            <person name="Mavromatis K."/>
            <person name="Markowitz V."/>
            <person name="Szeto E."/>
            <person name="Ivanova N."/>
            <person name="Pagani I."/>
            <person name="Pati A."/>
            <person name="Goodwin L."/>
            <person name="Nordberg H.P."/>
            <person name="Cantor M.N."/>
            <person name="Hua S.X."/>
            <person name="Woyke T."/>
            <person name="Kerfeld C.A."/>
        </authorList>
    </citation>
    <scope>NUCLEOTIDE SEQUENCE [LARGE SCALE GENOMIC DNA]</scope>
    <source>
        <strain evidence="1 2">PCC 7417</strain>
    </source>
</reference>
<organism evidence="1 2">
    <name type="scientific">Cylindrospermum stagnale PCC 7417</name>
    <dbReference type="NCBI Taxonomy" id="56107"/>
    <lineage>
        <taxon>Bacteria</taxon>
        <taxon>Bacillati</taxon>
        <taxon>Cyanobacteriota</taxon>
        <taxon>Cyanophyceae</taxon>
        <taxon>Nostocales</taxon>
        <taxon>Nostocaceae</taxon>
        <taxon>Cylindrospermum</taxon>
    </lineage>
</organism>
<dbReference type="AlphaFoldDB" id="K9X3C0"/>
<keyword evidence="2" id="KW-1185">Reference proteome</keyword>
<gene>
    <name evidence="1" type="ORF">Cylst_5085</name>
</gene>
<evidence type="ECO:0000313" key="1">
    <source>
        <dbReference type="EMBL" id="AFZ27130.1"/>
    </source>
</evidence>